<sequence length="455" mass="48521">MQNETIAALSTALGESAIAIVRLSGPQSRRWADCLFRGRRPLAETEPRFMSHGRLVDEAGEPFDEVLAVWFAPGRSYTGEEMAEIHCHGGNMAARLCLEGLYALGARPARAGEFTQRAFLSGRIDLAQAEAVLATIRARSEAGLKAAQKSLAGHLSLLATSLREKILDLSALVEAGLDYPDEELPPLTGPELAEALRSLSGEAHLLFDRCRTGLLLSQGIAIALVGKPNVGKSSLLNALLARPRALVTAVAGTTRDVLEEPLSHRGVPLHLLDTAGLRVPLDEVEALGIDRTLEALERADLALLVLDGSAPLDDDDRRAASRLVGRPHLTLVNKADLSQLVGDDEARALSPSLGLLRLSARQGEGIDALKEAVVDAVVGSGLLDEALNASASQLEELRLVRSALDEARRLVREGLGEDVAAANLAEARSALDRLLFLDGDDALAERIFSRFCVGK</sequence>
<proteinExistence type="predicted"/>
<protein>
    <submittedName>
        <fullName evidence="1">tRNA uridine-5-carboxymethylaminomethyl(34) synthesis GTPase MnmE</fullName>
    </submittedName>
</protein>
<evidence type="ECO:0000313" key="1">
    <source>
        <dbReference type="EMBL" id="QVL36773.1"/>
    </source>
</evidence>
<dbReference type="Proteomes" id="UP000682204">
    <property type="component" value="Chromosome"/>
</dbReference>
<dbReference type="EMBL" id="CP074691">
    <property type="protein sequence ID" value="QVL36773.1"/>
    <property type="molecule type" value="Genomic_DNA"/>
</dbReference>
<accession>A0ACD1DX51</accession>
<gene>
    <name evidence="1" type="primary">mnmE</name>
    <name evidence="1" type="ORF">KIH16_03025</name>
</gene>
<organism evidence="1 2">
    <name type="scientific">Aminirod propionatiphilus</name>
    <dbReference type="NCBI Taxonomy" id="3415223"/>
    <lineage>
        <taxon>Bacteria</taxon>
        <taxon>Thermotogati</taxon>
        <taxon>Synergistota</taxon>
        <taxon>Synergistia</taxon>
        <taxon>Synergistales</taxon>
        <taxon>Aminiphilaceae</taxon>
        <taxon>Aminirod</taxon>
    </lineage>
</organism>
<name>A0ACD1DX51_9BACT</name>
<keyword evidence="2" id="KW-1185">Reference proteome</keyword>
<reference evidence="1" key="1">
    <citation type="submission" date="2021-05" db="EMBL/GenBank/DDBJ databases">
        <title>An isolated secondary fermenter in methanogenic hydrocarbon-degrading communities.</title>
        <authorList>
            <person name="Liu Y.-F."/>
            <person name="Liu Z.-l."/>
        </authorList>
    </citation>
    <scope>NUCLEOTIDE SEQUENCE</scope>
    <source>
        <strain evidence="1">L-13</strain>
    </source>
</reference>
<evidence type="ECO:0000313" key="2">
    <source>
        <dbReference type="Proteomes" id="UP000682204"/>
    </source>
</evidence>